<evidence type="ECO:0000256" key="1">
    <source>
        <dbReference type="ARBA" id="ARBA00022737"/>
    </source>
</evidence>
<evidence type="ECO:0000313" key="4">
    <source>
        <dbReference type="Proteomes" id="UP001303160"/>
    </source>
</evidence>
<keyword evidence="4" id="KW-1185">Reference proteome</keyword>
<sequence>MAKRVGQCAVREGSGVVLHRTIRVEVTFSCVSLSEVLDRGSSHAVTWVRAVTPNGTEMRFWALWPRHYSFVWDLNSSVIVLQGTYKIVAVPEPSLSESDSLKIANILVHLSHLPLRPFTFPAEPRRSRTIRLLERDNTGEIRPTKDLPSDKIPLYTILSYTWGPDEEEVSYKDLEDGRASNSTELQEAINFMFRWYRDAAKCYVYLTDVSTCKRDADGIHSWKWAFRRCRWFTRGWTLQELIAPTSVEFFSREKVRIGDRNSLEQMIHDVTEVPLEALRGSPLSDFSVYDRMAWMKQRNTIREEDMAYSLFGIFDVHLPLIYGEGKEKALERLREKIGKEDCLADLRSTDPRLDKKRIEEAKGGLVTNAYRWILDNPDFNRWRNLPESRLFWIKGDPGKGKTMLLCGIIKELEEATITDRHCCNLAYFFC</sequence>
<dbReference type="AlphaFoldDB" id="A0AAN7APJ9"/>
<dbReference type="SUPFAM" id="SSF52540">
    <property type="entry name" value="P-loop containing nucleoside triphosphate hydrolases"/>
    <property type="match status" value="1"/>
</dbReference>
<evidence type="ECO:0000259" key="2">
    <source>
        <dbReference type="Pfam" id="PF24883"/>
    </source>
</evidence>
<name>A0AAN7APJ9_9PEZI</name>
<dbReference type="InterPro" id="IPR056884">
    <property type="entry name" value="NPHP3-like_N"/>
</dbReference>
<gene>
    <name evidence="3" type="ORF">QBC40DRAFT_353105</name>
</gene>
<evidence type="ECO:0000313" key="3">
    <source>
        <dbReference type="EMBL" id="KAK4194663.1"/>
    </source>
</evidence>
<dbReference type="InterPro" id="IPR027417">
    <property type="entry name" value="P-loop_NTPase"/>
</dbReference>
<protein>
    <recommendedName>
        <fullName evidence="2">Nephrocystin 3-like N-terminal domain-containing protein</fullName>
    </recommendedName>
</protein>
<feature type="domain" description="Nephrocystin 3-like N-terminal" evidence="2">
    <location>
        <begin position="370"/>
        <end position="430"/>
    </location>
</feature>
<dbReference type="Proteomes" id="UP001303160">
    <property type="component" value="Unassembled WGS sequence"/>
</dbReference>
<organism evidence="3 4">
    <name type="scientific">Triangularia verruculosa</name>
    <dbReference type="NCBI Taxonomy" id="2587418"/>
    <lineage>
        <taxon>Eukaryota</taxon>
        <taxon>Fungi</taxon>
        <taxon>Dikarya</taxon>
        <taxon>Ascomycota</taxon>
        <taxon>Pezizomycotina</taxon>
        <taxon>Sordariomycetes</taxon>
        <taxon>Sordariomycetidae</taxon>
        <taxon>Sordariales</taxon>
        <taxon>Podosporaceae</taxon>
        <taxon>Triangularia</taxon>
    </lineage>
</organism>
<proteinExistence type="predicted"/>
<accession>A0AAN7APJ9</accession>
<keyword evidence="1" id="KW-0677">Repeat</keyword>
<dbReference type="PANTHER" id="PTHR10622">
    <property type="entry name" value="HET DOMAIN-CONTAINING PROTEIN"/>
    <property type="match status" value="1"/>
</dbReference>
<comment type="caution">
    <text evidence="3">The sequence shown here is derived from an EMBL/GenBank/DDBJ whole genome shotgun (WGS) entry which is preliminary data.</text>
</comment>
<reference evidence="3" key="1">
    <citation type="journal article" date="2023" name="Mol. Phylogenet. Evol.">
        <title>Genome-scale phylogeny and comparative genomics of the fungal order Sordariales.</title>
        <authorList>
            <person name="Hensen N."/>
            <person name="Bonometti L."/>
            <person name="Westerberg I."/>
            <person name="Brannstrom I.O."/>
            <person name="Guillou S."/>
            <person name="Cros-Aarteil S."/>
            <person name="Calhoun S."/>
            <person name="Haridas S."/>
            <person name="Kuo A."/>
            <person name="Mondo S."/>
            <person name="Pangilinan J."/>
            <person name="Riley R."/>
            <person name="LaButti K."/>
            <person name="Andreopoulos B."/>
            <person name="Lipzen A."/>
            <person name="Chen C."/>
            <person name="Yan M."/>
            <person name="Daum C."/>
            <person name="Ng V."/>
            <person name="Clum A."/>
            <person name="Steindorff A."/>
            <person name="Ohm R.A."/>
            <person name="Martin F."/>
            <person name="Silar P."/>
            <person name="Natvig D.O."/>
            <person name="Lalanne C."/>
            <person name="Gautier V."/>
            <person name="Ament-Velasquez S.L."/>
            <person name="Kruys A."/>
            <person name="Hutchinson M.I."/>
            <person name="Powell A.J."/>
            <person name="Barry K."/>
            <person name="Miller A.N."/>
            <person name="Grigoriev I.V."/>
            <person name="Debuchy R."/>
            <person name="Gladieux P."/>
            <person name="Hiltunen Thoren M."/>
            <person name="Johannesson H."/>
        </authorList>
    </citation>
    <scope>NUCLEOTIDE SEQUENCE</scope>
    <source>
        <strain evidence="3">CBS 315.58</strain>
    </source>
</reference>
<dbReference type="PANTHER" id="PTHR10622:SF11">
    <property type="entry name" value="HET-DOMAIN-CONTAINING PROTEIN"/>
    <property type="match status" value="1"/>
</dbReference>
<dbReference type="Pfam" id="PF24883">
    <property type="entry name" value="NPHP3_N"/>
    <property type="match status" value="1"/>
</dbReference>
<dbReference type="EMBL" id="MU864046">
    <property type="protein sequence ID" value="KAK4194663.1"/>
    <property type="molecule type" value="Genomic_DNA"/>
</dbReference>
<reference evidence="3" key="2">
    <citation type="submission" date="2023-05" db="EMBL/GenBank/DDBJ databases">
        <authorList>
            <consortium name="Lawrence Berkeley National Laboratory"/>
            <person name="Steindorff A."/>
            <person name="Hensen N."/>
            <person name="Bonometti L."/>
            <person name="Westerberg I."/>
            <person name="Brannstrom I.O."/>
            <person name="Guillou S."/>
            <person name="Cros-Aarteil S."/>
            <person name="Calhoun S."/>
            <person name="Haridas S."/>
            <person name="Kuo A."/>
            <person name="Mondo S."/>
            <person name="Pangilinan J."/>
            <person name="Riley R."/>
            <person name="Labutti K."/>
            <person name="Andreopoulos B."/>
            <person name="Lipzen A."/>
            <person name="Chen C."/>
            <person name="Yanf M."/>
            <person name="Daum C."/>
            <person name="Ng V."/>
            <person name="Clum A."/>
            <person name="Ohm R."/>
            <person name="Martin F."/>
            <person name="Silar P."/>
            <person name="Natvig D."/>
            <person name="Lalanne C."/>
            <person name="Gautier V."/>
            <person name="Ament-Velasquez S.L."/>
            <person name="Kruys A."/>
            <person name="Hutchinson M.I."/>
            <person name="Powell A.J."/>
            <person name="Barry K."/>
            <person name="Miller A.N."/>
            <person name="Grigoriev I.V."/>
            <person name="Debuchy R."/>
            <person name="Gladieux P."/>
            <person name="Thoren M.H."/>
            <person name="Johannesson H."/>
        </authorList>
    </citation>
    <scope>NUCLEOTIDE SEQUENCE</scope>
    <source>
        <strain evidence="3">CBS 315.58</strain>
    </source>
</reference>